<feature type="compositionally biased region" description="Polar residues" evidence="1">
    <location>
        <begin position="51"/>
        <end position="60"/>
    </location>
</feature>
<protein>
    <submittedName>
        <fullName evidence="4">IclR helix-turn-helix domain-containing protein</fullName>
    </submittedName>
</protein>
<feature type="region of interest" description="Disordered" evidence="1">
    <location>
        <begin position="38"/>
        <end position="62"/>
    </location>
</feature>
<evidence type="ECO:0000259" key="3">
    <source>
        <dbReference type="Pfam" id="PF24036"/>
    </source>
</evidence>
<dbReference type="InterPro" id="IPR055767">
    <property type="entry name" value="DUF7343"/>
</dbReference>
<name>A0A1H6G093_9EURY</name>
<dbReference type="Pfam" id="PF24034">
    <property type="entry name" value="DUF7343"/>
    <property type="match status" value="1"/>
</dbReference>
<dbReference type="RefSeq" id="WP_090506933.1">
    <property type="nucleotide sequence ID" value="NZ_FNWL01000002.1"/>
</dbReference>
<feature type="domain" description="DUF7343" evidence="2">
    <location>
        <begin position="357"/>
        <end position="416"/>
    </location>
</feature>
<accession>A0A1H6G093</accession>
<dbReference type="Pfam" id="PF24036">
    <property type="entry name" value="DUF7345"/>
    <property type="match status" value="1"/>
</dbReference>
<dbReference type="AlphaFoldDB" id="A0A1H6G093"/>
<keyword evidence="5" id="KW-1185">Reference proteome</keyword>
<organism evidence="4 5">
    <name type="scientific">Natronorubrum sediminis</name>
    <dbReference type="NCBI Taxonomy" id="640943"/>
    <lineage>
        <taxon>Archaea</taxon>
        <taxon>Methanobacteriati</taxon>
        <taxon>Methanobacteriota</taxon>
        <taxon>Stenosarchaea group</taxon>
        <taxon>Halobacteria</taxon>
        <taxon>Halobacteriales</taxon>
        <taxon>Natrialbaceae</taxon>
        <taxon>Natronorubrum</taxon>
    </lineage>
</organism>
<feature type="compositionally biased region" description="Low complexity" evidence="1">
    <location>
        <begin position="321"/>
        <end position="338"/>
    </location>
</feature>
<proteinExistence type="predicted"/>
<reference evidence="5" key="1">
    <citation type="submission" date="2016-10" db="EMBL/GenBank/DDBJ databases">
        <authorList>
            <person name="Varghese N."/>
            <person name="Submissions S."/>
        </authorList>
    </citation>
    <scope>NUCLEOTIDE SEQUENCE [LARGE SCALE GENOMIC DNA]</scope>
    <source>
        <strain evidence="5">CGMCC 1.8981</strain>
    </source>
</reference>
<dbReference type="OrthoDB" id="27885at2157"/>
<dbReference type="Gene3D" id="1.10.10.10">
    <property type="entry name" value="Winged helix-like DNA-binding domain superfamily/Winged helix DNA-binding domain"/>
    <property type="match status" value="1"/>
</dbReference>
<dbReference type="InterPro" id="IPR036390">
    <property type="entry name" value="WH_DNA-bd_sf"/>
</dbReference>
<sequence>MNRSAPVGIVVLIVTVFLVSMGSVAAPAAMADTGVDDRATSASTSSTADTQPSQYTSSESAAMLSEAQDFDTTTFEITVHEDGSATWTFQHVHYFDENDSEEREAFEEFADEFESEETDLYERFTDQAERMTESGDEATDREMNATDFERSATIEDSFGERGIVEMSFTWEAFAETDGDTVEVGDVFENMYIGQSQSIVIVAEDDLVFQHVEPDDEVEHSHSSLENASAVQWSGEQQFLDGNPRAVLAPEDADTSGSGGDGSNPGTSALIDTEETPWELGLGLLFALAVSVGAIWYYRQGDGLPRNDGDSASPPPGTRPASEQSPAEPTEQPAETTTAVQSSHNSADPEPASSDEFLTDEDRVMKLIRENGGRMKQVDIVDETGWSKSKVSMLLSEMEDDGAISKLRVGRENIISLEGFEPEATKSPFEE</sequence>
<dbReference type="Proteomes" id="UP000199112">
    <property type="component" value="Unassembled WGS sequence"/>
</dbReference>
<feature type="region of interest" description="Disordered" evidence="1">
    <location>
        <begin position="301"/>
        <end position="360"/>
    </location>
</feature>
<dbReference type="SUPFAM" id="SSF46785">
    <property type="entry name" value="Winged helix' DNA-binding domain"/>
    <property type="match status" value="1"/>
</dbReference>
<dbReference type="EMBL" id="FNWL01000002">
    <property type="protein sequence ID" value="SEH15424.1"/>
    <property type="molecule type" value="Genomic_DNA"/>
</dbReference>
<dbReference type="InterPro" id="IPR036388">
    <property type="entry name" value="WH-like_DNA-bd_sf"/>
</dbReference>
<dbReference type="InterPro" id="IPR055769">
    <property type="entry name" value="DUF7345"/>
</dbReference>
<evidence type="ECO:0000313" key="4">
    <source>
        <dbReference type="EMBL" id="SEH15424.1"/>
    </source>
</evidence>
<evidence type="ECO:0000259" key="2">
    <source>
        <dbReference type="Pfam" id="PF24034"/>
    </source>
</evidence>
<feature type="compositionally biased region" description="Low complexity" evidence="1">
    <location>
        <begin position="40"/>
        <end position="50"/>
    </location>
</feature>
<feature type="region of interest" description="Disordered" evidence="1">
    <location>
        <begin position="246"/>
        <end position="270"/>
    </location>
</feature>
<evidence type="ECO:0000256" key="1">
    <source>
        <dbReference type="SAM" id="MobiDB-lite"/>
    </source>
</evidence>
<feature type="domain" description="DUF7345" evidence="3">
    <location>
        <begin position="76"/>
        <end position="204"/>
    </location>
</feature>
<gene>
    <name evidence="4" type="ORF">SAMN04487967_2069</name>
</gene>
<evidence type="ECO:0000313" key="5">
    <source>
        <dbReference type="Proteomes" id="UP000199112"/>
    </source>
</evidence>